<evidence type="ECO:0000313" key="11">
    <source>
        <dbReference type="EMBL" id="MFC4651960.1"/>
    </source>
</evidence>
<evidence type="ECO:0000259" key="10">
    <source>
        <dbReference type="PROSITE" id="PS50928"/>
    </source>
</evidence>
<keyword evidence="5" id="KW-0571">Peptide transport</keyword>
<keyword evidence="12" id="KW-1185">Reference proteome</keyword>
<dbReference type="Gene3D" id="1.10.3720.10">
    <property type="entry name" value="MetI-like"/>
    <property type="match status" value="1"/>
</dbReference>
<feature type="domain" description="ABC transmembrane type-1" evidence="10">
    <location>
        <begin position="277"/>
        <end position="476"/>
    </location>
</feature>
<evidence type="ECO:0000256" key="4">
    <source>
        <dbReference type="ARBA" id="ARBA00022692"/>
    </source>
</evidence>
<dbReference type="RefSeq" id="WP_213533666.1">
    <property type="nucleotide sequence ID" value="NZ_BOVQ01000002.1"/>
</dbReference>
<dbReference type="CDD" id="cd06261">
    <property type="entry name" value="TM_PBP2"/>
    <property type="match status" value="1"/>
</dbReference>
<keyword evidence="8 9" id="KW-0472">Membrane</keyword>
<dbReference type="SUPFAM" id="SSF161098">
    <property type="entry name" value="MetI-like"/>
    <property type="match status" value="1"/>
</dbReference>
<protein>
    <submittedName>
        <fullName evidence="11">ABC transporter permease</fullName>
    </submittedName>
</protein>
<organism evidence="11 12">
    <name type="scientific">Lactococcus nasutitermitis</name>
    <dbReference type="NCBI Taxonomy" id="1652957"/>
    <lineage>
        <taxon>Bacteria</taxon>
        <taxon>Bacillati</taxon>
        <taxon>Bacillota</taxon>
        <taxon>Bacilli</taxon>
        <taxon>Lactobacillales</taxon>
        <taxon>Streptococcaceae</taxon>
        <taxon>Lactococcus</taxon>
    </lineage>
</organism>
<gene>
    <name evidence="11" type="ORF">ACFO26_03490</name>
</gene>
<keyword evidence="3" id="KW-1003">Cell membrane</keyword>
<evidence type="ECO:0000256" key="5">
    <source>
        <dbReference type="ARBA" id="ARBA00022856"/>
    </source>
</evidence>
<keyword evidence="7 9" id="KW-1133">Transmembrane helix</keyword>
<comment type="similarity">
    <text evidence="9">Belongs to the binding-protein-dependent transport system permease family.</text>
</comment>
<evidence type="ECO:0000256" key="6">
    <source>
        <dbReference type="ARBA" id="ARBA00022927"/>
    </source>
</evidence>
<dbReference type="InterPro" id="IPR035906">
    <property type="entry name" value="MetI-like_sf"/>
</dbReference>
<keyword evidence="2 9" id="KW-0813">Transport</keyword>
<reference evidence="12" key="1">
    <citation type="journal article" date="2019" name="Int. J. Syst. Evol. Microbiol.">
        <title>The Global Catalogue of Microorganisms (GCM) 10K type strain sequencing project: providing services to taxonomists for standard genome sequencing and annotation.</title>
        <authorList>
            <consortium name="The Broad Institute Genomics Platform"/>
            <consortium name="The Broad Institute Genome Sequencing Center for Infectious Disease"/>
            <person name="Wu L."/>
            <person name="Ma J."/>
        </authorList>
    </citation>
    <scope>NUCLEOTIDE SEQUENCE [LARGE SCALE GENOMIC DNA]</scope>
    <source>
        <strain evidence="12">CCUG 63287</strain>
    </source>
</reference>
<dbReference type="PROSITE" id="PS50928">
    <property type="entry name" value="ABC_TM1"/>
    <property type="match status" value="1"/>
</dbReference>
<dbReference type="PANTHER" id="PTHR30465:SF0">
    <property type="entry name" value="OLIGOPEPTIDE TRANSPORT SYSTEM PERMEASE PROTEIN APPB"/>
    <property type="match status" value="1"/>
</dbReference>
<dbReference type="Proteomes" id="UP001595987">
    <property type="component" value="Unassembled WGS sequence"/>
</dbReference>
<evidence type="ECO:0000256" key="8">
    <source>
        <dbReference type="ARBA" id="ARBA00023136"/>
    </source>
</evidence>
<feature type="transmembrane region" description="Helical" evidence="9">
    <location>
        <begin position="313"/>
        <end position="334"/>
    </location>
</feature>
<evidence type="ECO:0000256" key="1">
    <source>
        <dbReference type="ARBA" id="ARBA00004651"/>
    </source>
</evidence>
<feature type="transmembrane region" description="Helical" evidence="9">
    <location>
        <begin position="457"/>
        <end position="483"/>
    </location>
</feature>
<sequence>MLKYTLGRILRGIISIFLVTTLTYALVYTLIPRHTVFNNDPNYNKIASVPDQRTDYQNNVFDKMGYIDYLNTRDLVNKAEKIDSSVTNKTNQTNKEIFQKWAKHAGNGWEIHQMPQSKAFYATREIPLYERVAHFYGEMIQVDNIWHVQDKTNPHLHRGYSITTKGGLALVGSGTKYKYQIYFDGSFPFIHQNIVHFYLGQSYPTYAGQGVLQVIEQGQGQAKLSMTQFPKGEMLSAANLRSAQYQSPSATDEPTKAKFGDDPYTLTQNNYQDPSMIATSFMIGLIALLAVYAVGIPLSILFARRKGTWIDGIGNGVVILSIALPGLAFIYFLQFIGGNLGLPTLFPDLGAHNILSYILPTFILAALSIGGQIQWTRRFMIDQSLSDYVKFARAKGLTEKEISRGHIMKNALIPIVQGIPGSIIATIGGATMTETIFNVPGMGKMLPAAILAHNNAMVVGLTFIFTATAVISIILGDILMTIIDPRINLSMKGANK</sequence>
<accession>A0ABV9JBA3</accession>
<dbReference type="PANTHER" id="PTHR30465">
    <property type="entry name" value="INNER MEMBRANE ABC TRANSPORTER"/>
    <property type="match status" value="1"/>
</dbReference>
<dbReference type="InterPro" id="IPR000515">
    <property type="entry name" value="MetI-like"/>
</dbReference>
<feature type="transmembrane region" description="Helical" evidence="9">
    <location>
        <begin position="12"/>
        <end position="31"/>
    </location>
</feature>
<keyword evidence="6" id="KW-0653">Protein transport</keyword>
<evidence type="ECO:0000256" key="3">
    <source>
        <dbReference type="ARBA" id="ARBA00022475"/>
    </source>
</evidence>
<dbReference type="Pfam" id="PF00528">
    <property type="entry name" value="BPD_transp_1"/>
    <property type="match status" value="1"/>
</dbReference>
<feature type="transmembrane region" description="Helical" evidence="9">
    <location>
        <begin position="411"/>
        <end position="437"/>
    </location>
</feature>
<feature type="transmembrane region" description="Helical" evidence="9">
    <location>
        <begin position="276"/>
        <end position="301"/>
    </location>
</feature>
<evidence type="ECO:0000256" key="9">
    <source>
        <dbReference type="RuleBase" id="RU363032"/>
    </source>
</evidence>
<feature type="transmembrane region" description="Helical" evidence="9">
    <location>
        <begin position="354"/>
        <end position="373"/>
    </location>
</feature>
<keyword evidence="4 9" id="KW-0812">Transmembrane</keyword>
<evidence type="ECO:0000256" key="2">
    <source>
        <dbReference type="ARBA" id="ARBA00022448"/>
    </source>
</evidence>
<evidence type="ECO:0000313" key="12">
    <source>
        <dbReference type="Proteomes" id="UP001595987"/>
    </source>
</evidence>
<name>A0ABV9JBA3_9LACT</name>
<dbReference type="EMBL" id="JBHSGD010000004">
    <property type="protein sequence ID" value="MFC4651960.1"/>
    <property type="molecule type" value="Genomic_DNA"/>
</dbReference>
<comment type="subcellular location">
    <subcellularLocation>
        <location evidence="1 9">Cell membrane</location>
        <topology evidence="1 9">Multi-pass membrane protein</topology>
    </subcellularLocation>
</comment>
<comment type="caution">
    <text evidence="11">The sequence shown here is derived from an EMBL/GenBank/DDBJ whole genome shotgun (WGS) entry which is preliminary data.</text>
</comment>
<proteinExistence type="inferred from homology"/>
<evidence type="ECO:0000256" key="7">
    <source>
        <dbReference type="ARBA" id="ARBA00022989"/>
    </source>
</evidence>